<name>A0A9W7LN17_HIBTR</name>
<dbReference type="Pfam" id="PF25390">
    <property type="entry name" value="WD40_RLD"/>
    <property type="match status" value="1"/>
</dbReference>
<dbReference type="InterPro" id="IPR058923">
    <property type="entry name" value="RCC1-like_dom"/>
</dbReference>
<sequence>MGTAAMEVNQKSKRSIIEQQKDNENQREKQEQQLWSWGAGTDGQLGSVRLQDEHLPQLLNLPSLSSAGSVSMLACGGAHVVALTSGGKVLTWGRGNSGQLGHGDMANSLLTPKLVMSLESYFITQVSAGWSHSGFVSGYVFTCGDGSFGQLGHGDYRSHCSPVKVSFFVNKNVEQIACGMRHSLVLSKESSGNLLYGFGSGKRGQLAISIDRIKSANTPEIIRGFDGVQIVTIAANGDHSAALSADGELYTWGRGFGSSSDFLSPQHLPSSSKFSKVVLGWNHALVLSDNGEVFMLGGNHHGKLSNPENTTLSKHLSGEAAVLERVSSLDGMKIVEIAAGAEHSAVVTEDGAIKTWGWGEHGQLGLGSTSDESSPQTVSLGDEVVHKDGTVRVYCGSGFTYAIRFPP</sequence>
<dbReference type="OrthoDB" id="70707at2759"/>
<dbReference type="InterPro" id="IPR051210">
    <property type="entry name" value="Ub_ligase/GEF_domain"/>
</dbReference>
<feature type="compositionally biased region" description="Basic and acidic residues" evidence="3">
    <location>
        <begin position="15"/>
        <end position="31"/>
    </location>
</feature>
<feature type="repeat" description="RCC1" evidence="2">
    <location>
        <begin position="87"/>
        <end position="139"/>
    </location>
</feature>
<keyword evidence="1" id="KW-0677">Repeat</keyword>
<comment type="caution">
    <text evidence="5">The sequence shown here is derived from an EMBL/GenBank/DDBJ whole genome shotgun (WGS) entry which is preliminary data.</text>
</comment>
<evidence type="ECO:0000313" key="6">
    <source>
        <dbReference type="Proteomes" id="UP001165190"/>
    </source>
</evidence>
<protein>
    <submittedName>
        <fullName evidence="5">SENSITIVE TO ABA 1</fullName>
    </submittedName>
</protein>
<feature type="repeat" description="RCC1" evidence="2">
    <location>
        <begin position="32"/>
        <end position="86"/>
    </location>
</feature>
<dbReference type="InterPro" id="IPR009091">
    <property type="entry name" value="RCC1/BLIP-II"/>
</dbReference>
<dbReference type="EMBL" id="BSYR01000009">
    <property type="protein sequence ID" value="GMI70697.1"/>
    <property type="molecule type" value="Genomic_DNA"/>
</dbReference>
<feature type="repeat" description="RCC1" evidence="2">
    <location>
        <begin position="138"/>
        <end position="189"/>
    </location>
</feature>
<dbReference type="Gene3D" id="2.130.10.30">
    <property type="entry name" value="Regulator of chromosome condensation 1/beta-lactamase-inhibitor protein II"/>
    <property type="match status" value="2"/>
</dbReference>
<dbReference type="SUPFAM" id="SSF50985">
    <property type="entry name" value="RCC1/BLIP-II"/>
    <property type="match status" value="1"/>
</dbReference>
<accession>A0A9W7LN17</accession>
<feature type="repeat" description="RCC1" evidence="2">
    <location>
        <begin position="351"/>
        <end position="406"/>
    </location>
</feature>
<evidence type="ECO:0000259" key="4">
    <source>
        <dbReference type="Pfam" id="PF25390"/>
    </source>
</evidence>
<dbReference type="PANTHER" id="PTHR22870:SF466">
    <property type="entry name" value="ANKYRIN REPEAT-CONTAINING PROTEIN"/>
    <property type="match status" value="1"/>
</dbReference>
<feature type="region of interest" description="Disordered" evidence="3">
    <location>
        <begin position="1"/>
        <end position="31"/>
    </location>
</feature>
<dbReference type="InterPro" id="IPR000408">
    <property type="entry name" value="Reg_chr_condens"/>
</dbReference>
<dbReference type="Proteomes" id="UP001165190">
    <property type="component" value="Unassembled WGS sequence"/>
</dbReference>
<proteinExistence type="predicted"/>
<keyword evidence="6" id="KW-1185">Reference proteome</keyword>
<dbReference type="PROSITE" id="PS50012">
    <property type="entry name" value="RCC1_3"/>
    <property type="match status" value="7"/>
</dbReference>
<evidence type="ECO:0000256" key="3">
    <source>
        <dbReference type="SAM" id="MobiDB-lite"/>
    </source>
</evidence>
<feature type="repeat" description="RCC1" evidence="2">
    <location>
        <begin position="193"/>
        <end position="246"/>
    </location>
</feature>
<evidence type="ECO:0000256" key="1">
    <source>
        <dbReference type="ARBA" id="ARBA00022737"/>
    </source>
</evidence>
<feature type="repeat" description="RCC1" evidence="2">
    <location>
        <begin position="247"/>
        <end position="290"/>
    </location>
</feature>
<gene>
    <name evidence="5" type="ORF">HRI_000739000</name>
</gene>
<dbReference type="PROSITE" id="PS00626">
    <property type="entry name" value="RCC1_2"/>
    <property type="match status" value="2"/>
</dbReference>
<evidence type="ECO:0000256" key="2">
    <source>
        <dbReference type="PROSITE-ProRule" id="PRU00235"/>
    </source>
</evidence>
<dbReference type="AlphaFoldDB" id="A0A9W7LN17"/>
<dbReference type="PRINTS" id="PR00633">
    <property type="entry name" value="RCCNDNSATION"/>
</dbReference>
<organism evidence="5 6">
    <name type="scientific">Hibiscus trionum</name>
    <name type="common">Flower of an hour</name>
    <dbReference type="NCBI Taxonomy" id="183268"/>
    <lineage>
        <taxon>Eukaryota</taxon>
        <taxon>Viridiplantae</taxon>
        <taxon>Streptophyta</taxon>
        <taxon>Embryophyta</taxon>
        <taxon>Tracheophyta</taxon>
        <taxon>Spermatophyta</taxon>
        <taxon>Magnoliopsida</taxon>
        <taxon>eudicotyledons</taxon>
        <taxon>Gunneridae</taxon>
        <taxon>Pentapetalae</taxon>
        <taxon>rosids</taxon>
        <taxon>malvids</taxon>
        <taxon>Malvales</taxon>
        <taxon>Malvaceae</taxon>
        <taxon>Malvoideae</taxon>
        <taxon>Hibiscus</taxon>
    </lineage>
</organism>
<evidence type="ECO:0000313" key="5">
    <source>
        <dbReference type="EMBL" id="GMI70697.1"/>
    </source>
</evidence>
<feature type="repeat" description="RCC1" evidence="2">
    <location>
        <begin position="291"/>
        <end position="350"/>
    </location>
</feature>
<dbReference type="PANTHER" id="PTHR22870">
    <property type="entry name" value="REGULATOR OF CHROMOSOME CONDENSATION"/>
    <property type="match status" value="1"/>
</dbReference>
<reference evidence="5" key="1">
    <citation type="submission" date="2023-05" db="EMBL/GenBank/DDBJ databases">
        <title>Genome and transcriptome analyses reveal genes involved in the formation of fine ridges on petal epidermal cells in Hibiscus trionum.</title>
        <authorList>
            <person name="Koshimizu S."/>
            <person name="Masuda S."/>
            <person name="Ishii T."/>
            <person name="Shirasu K."/>
            <person name="Hoshino A."/>
            <person name="Arita M."/>
        </authorList>
    </citation>
    <scope>NUCLEOTIDE SEQUENCE</scope>
    <source>
        <strain evidence="5">Hamamatsu line</strain>
    </source>
</reference>
<feature type="domain" description="RCC1-like" evidence="4">
    <location>
        <begin position="33"/>
        <end position="401"/>
    </location>
</feature>